<gene>
    <name evidence="1" type="ORF">CR103_00290</name>
</gene>
<evidence type="ECO:0000313" key="2">
    <source>
        <dbReference type="Proteomes" id="UP000228593"/>
    </source>
</evidence>
<comment type="caution">
    <text evidence="1">The sequence shown here is derived from an EMBL/GenBank/DDBJ whole genome shotgun (WGS) entry which is preliminary data.</text>
</comment>
<dbReference type="RefSeq" id="WP_099914022.1">
    <property type="nucleotide sequence ID" value="NZ_BMHS01000001.1"/>
</dbReference>
<proteinExistence type="predicted"/>
<reference evidence="1 2" key="1">
    <citation type="submission" date="2017-10" db="EMBL/GenBank/DDBJ databases">
        <title>Massilia psychrophilum sp. nov., a novel purple-pigmented bacterium isolated from Tianshan glacier, Xinjiang Municipality, China.</title>
        <authorList>
            <person name="Wang H."/>
        </authorList>
    </citation>
    <scope>NUCLEOTIDE SEQUENCE [LARGE SCALE GENOMIC DNA]</scope>
    <source>
        <strain evidence="1 2">JCM 30813</strain>
    </source>
</reference>
<dbReference type="AlphaFoldDB" id="A0A2G8T664"/>
<accession>A0A2G8T664</accession>
<dbReference type="EMBL" id="PDOB01000001">
    <property type="protein sequence ID" value="PIL41536.1"/>
    <property type="molecule type" value="Genomic_DNA"/>
</dbReference>
<organism evidence="1 2">
    <name type="scientific">Massilia psychrophila</name>
    <dbReference type="NCBI Taxonomy" id="1603353"/>
    <lineage>
        <taxon>Bacteria</taxon>
        <taxon>Pseudomonadati</taxon>
        <taxon>Pseudomonadota</taxon>
        <taxon>Betaproteobacteria</taxon>
        <taxon>Burkholderiales</taxon>
        <taxon>Oxalobacteraceae</taxon>
        <taxon>Telluria group</taxon>
        <taxon>Massilia</taxon>
    </lineage>
</organism>
<dbReference type="Proteomes" id="UP000228593">
    <property type="component" value="Unassembled WGS sequence"/>
</dbReference>
<sequence length="86" mass="9138">MIQNAIVALIVGLAALYVMRTYSPLTWRTKLVYFFTARGVSQAQMARLLGTGASCGSGCGSGNDGCKACAKPESNANPNVIRIVRR</sequence>
<evidence type="ECO:0000313" key="1">
    <source>
        <dbReference type="EMBL" id="PIL41536.1"/>
    </source>
</evidence>
<name>A0A2G8T664_9BURK</name>
<keyword evidence="2" id="KW-1185">Reference proteome</keyword>
<protein>
    <submittedName>
        <fullName evidence="1">Uncharacterized protein</fullName>
    </submittedName>
</protein>